<reference evidence="1 2" key="1">
    <citation type="submission" date="2021-06" db="EMBL/GenBank/DDBJ databases">
        <title>FDA dAtabase for Regulatory Grade micrObial Sequences (FDA-ARGOS): Supporting development and validation of Infectious Disease Dx tests.</title>
        <authorList>
            <person name="Sproer C."/>
            <person name="Gronow S."/>
            <person name="Severitt S."/>
            <person name="Schroder I."/>
            <person name="Tallon L."/>
            <person name="Sadzewicz L."/>
            <person name="Zhao X."/>
            <person name="Boylan J."/>
            <person name="Ott S."/>
            <person name="Bowen H."/>
            <person name="Vavikolanu K."/>
            <person name="Mehta A."/>
            <person name="Aluvathingal J."/>
            <person name="Nadendla S."/>
            <person name="Lowell S."/>
            <person name="Myers T."/>
            <person name="Yan Y."/>
        </authorList>
    </citation>
    <scope>NUCLEOTIDE SEQUENCE [LARGE SCALE GENOMIC DNA]</scope>
    <source>
        <strain evidence="1 2">FDAARGOS 1400</strain>
    </source>
</reference>
<dbReference type="Proteomes" id="UP000683517">
    <property type="component" value="Chromosome"/>
</dbReference>
<keyword evidence="2" id="KW-1185">Reference proteome</keyword>
<gene>
    <name evidence="1" type="ORF">I6L30_02430</name>
</gene>
<accession>A0ABX8L7P2</accession>
<name>A0ABX8L7P2_9GAMM</name>
<organism evidence="1 2">
    <name type="scientific">Acinetobacter seifertii</name>
    <dbReference type="NCBI Taxonomy" id="1530123"/>
    <lineage>
        <taxon>Bacteria</taxon>
        <taxon>Pseudomonadati</taxon>
        <taxon>Pseudomonadota</taxon>
        <taxon>Gammaproteobacteria</taxon>
        <taxon>Moraxellales</taxon>
        <taxon>Moraxellaceae</taxon>
        <taxon>Acinetobacter</taxon>
        <taxon>Acinetobacter calcoaceticus/baumannii complex</taxon>
    </lineage>
</organism>
<proteinExistence type="predicted"/>
<dbReference type="EMBL" id="CP077365">
    <property type="protein sequence ID" value="QXB46887.1"/>
    <property type="molecule type" value="Genomic_DNA"/>
</dbReference>
<dbReference type="RefSeq" id="WP_216985173.1">
    <property type="nucleotide sequence ID" value="NZ_CP077365.1"/>
</dbReference>
<sequence length="210" mass="25417">MNYIHPHLFSIICRIAANRTYYFECNGWRLKLREALFEQSTKADLDIGFDIEILFTEDPKQNLCKYHLFKYTDCLIQSLNEIENLSTWRFFGIDCGNEYKTEFLKMASLYMVHNFEKLEFFPQYKTKIIELINMLSTNKYGYELRSVDEKYIKLDQKHGLFYCPDDKSEVNWYDLIYMIISPEAKQIVPQYMLEEFDCQELNYQFKINFL</sequence>
<evidence type="ECO:0000313" key="2">
    <source>
        <dbReference type="Proteomes" id="UP000683517"/>
    </source>
</evidence>
<protein>
    <submittedName>
        <fullName evidence="1">Uncharacterized protein</fullName>
    </submittedName>
</protein>
<evidence type="ECO:0000313" key="1">
    <source>
        <dbReference type="EMBL" id="QXB46887.1"/>
    </source>
</evidence>